<proteinExistence type="predicted"/>
<dbReference type="OrthoDB" id="8756565at2"/>
<dbReference type="PATRIC" id="fig|45065.4.peg.1736"/>
<dbReference type="InterPro" id="IPR055259">
    <property type="entry name" value="YkvP/CgeB_Glyco_trans-like"/>
</dbReference>
<dbReference type="AlphaFoldDB" id="A0A0W0TSN9"/>
<comment type="caution">
    <text evidence="2">The sequence shown here is derived from an EMBL/GenBank/DDBJ whole genome shotgun (WGS) entry which is preliminary data.</text>
</comment>
<gene>
    <name evidence="2" type="ORF">Lgee_1601</name>
</gene>
<dbReference type="RefSeq" id="WP_051550797.1">
    <property type="nucleotide sequence ID" value="NZ_CAAAHN010000006.1"/>
</dbReference>
<sequence length="1195" mass="135775">MEKTSRPADTPSDTTAHFRDMLTRIQEENRRLKHRVERVEKQLALTNSQLLHYRNHPFFQIGEAMVQVFTRPWGLWCLPGRLYNAVRAARVLKSRPALSMPSWFTNAPPASRSVDEKRTICSVKGFSEDAYKSSAHYLAALRRLRMMTIMDEFSFHAFSLECHAQQVTPQNWRETLATFKPQLLMVESAWLGEGGAWHNRVNHPGPEFEALLAACREAMVPTVFWNKEDPVHFQTFINTASLFDHVFTTDLECIPRYQSLLGHRRVYLLPFACQPKTHNPVEIGVRKDAACFAGAYYVRYPERTRDLEHFVETLPCILPVEIYDRNFGKNDANYAFPPSYQPLIVGNLPAHAMDKAYKGYNFAINLNSIKQSQTMFARRIFELLACNTLTISNDSVGVRLLFGNLVLCGDDALEHVDTLSRLRENPIQLEKLRLWGLRRVMSEHTVTDRLAHVLACVGNTPARTLWPSVRVIAAADTLGACKRLIAQFNRQHFSERTLWLVVSDAIDYETDSPNVVLIRETAARARLVVEDDDWYAVMVDGDYYGPHYLTDLVSATRFAASECIGKTEYFAIESDGTLSRREEGQAFRYQEHMPLRRAFVRSRVLAGESLGMVLEAPESRILQLRALAIDAFSYCENANVPTAELLETVDFSKPLQTGISMHELNRFVKTLKPESQPDMPMPMLAGKTMARWLRVTDARVDLSENPAGLALASSLQEGQHLYAVFQHDFALNECVLLENRLDFHLDTTPGLHLQAVIWFINARGEKNGHIIKSVNTNHTVFIPENTARLRIGLRIQGSGRALVHGLIMGHKPLFKPLAARSDTLLLTNHYPSTSDLYRNAFVHSRVLAYHEAGKAVDVFRLRENMALQFHTFEGILCASADLTVLDAALESGQYKTVLVHFLDESLWKVLKKYIERVRVVVWVHGAEIQPVSRRMFNHTTPETLARATLKSEQRMRFWRELFSAFPNNLHVVFVSAHFAREVFADTGITLSPSAFSIIHNPIQTDRFVYVPKPASQRMRVLSIRPYASRTYANDLTVRAILALSEHPEFLQFEFLLTGDGALFEETLEPLRSFTNVRIERGFLEQKAIAALHREYGIFLCPTRMDTQGVSRDEAMASGLVPVTTSAGAIPEFVDEHCGVVVPLEDWQAMADALLHLYHHPHLFEKLSKAAAERVRAQSCHTRMIARELALPGMRD</sequence>
<dbReference type="Pfam" id="PF13692">
    <property type="entry name" value="Glyco_trans_1_4"/>
    <property type="match status" value="1"/>
</dbReference>
<protein>
    <submittedName>
        <fullName evidence="2">Glycosyl transferases group 1</fullName>
    </submittedName>
</protein>
<accession>A0A0W0TSN9</accession>
<dbReference type="CDD" id="cd03801">
    <property type="entry name" value="GT4_PimA-like"/>
    <property type="match status" value="1"/>
</dbReference>
<dbReference type="Gene3D" id="3.40.50.2000">
    <property type="entry name" value="Glycogen Phosphorylase B"/>
    <property type="match status" value="1"/>
</dbReference>
<keyword evidence="2" id="KW-0808">Transferase</keyword>
<dbReference type="PANTHER" id="PTHR12526">
    <property type="entry name" value="GLYCOSYLTRANSFERASE"/>
    <property type="match status" value="1"/>
</dbReference>
<keyword evidence="3" id="KW-1185">Reference proteome</keyword>
<dbReference type="Pfam" id="PF13524">
    <property type="entry name" value="Glyco_trans_1_2"/>
    <property type="match status" value="1"/>
</dbReference>
<dbReference type="Proteomes" id="UP000054785">
    <property type="component" value="Unassembled WGS sequence"/>
</dbReference>
<dbReference type="GO" id="GO:0016740">
    <property type="term" value="F:transferase activity"/>
    <property type="evidence" value="ECO:0007669"/>
    <property type="project" value="UniProtKB-KW"/>
</dbReference>
<evidence type="ECO:0000313" key="2">
    <source>
        <dbReference type="EMBL" id="KTC98524.1"/>
    </source>
</evidence>
<organism evidence="2 3">
    <name type="scientific">Legionella geestiana</name>
    <dbReference type="NCBI Taxonomy" id="45065"/>
    <lineage>
        <taxon>Bacteria</taxon>
        <taxon>Pseudomonadati</taxon>
        <taxon>Pseudomonadota</taxon>
        <taxon>Gammaproteobacteria</taxon>
        <taxon>Legionellales</taxon>
        <taxon>Legionellaceae</taxon>
        <taxon>Legionella</taxon>
    </lineage>
</organism>
<dbReference type="SUPFAM" id="SSF53756">
    <property type="entry name" value="UDP-Glycosyltransferase/glycogen phosphorylase"/>
    <property type="match status" value="1"/>
</dbReference>
<feature type="domain" description="Spore protein YkvP/CgeB glycosyl transferase-like" evidence="1">
    <location>
        <begin position="345"/>
        <end position="454"/>
    </location>
</feature>
<dbReference type="EMBL" id="LNYC01000063">
    <property type="protein sequence ID" value="KTC98524.1"/>
    <property type="molecule type" value="Genomic_DNA"/>
</dbReference>
<evidence type="ECO:0000259" key="1">
    <source>
        <dbReference type="Pfam" id="PF13524"/>
    </source>
</evidence>
<name>A0A0W0TSN9_9GAMM</name>
<evidence type="ECO:0000313" key="3">
    <source>
        <dbReference type="Proteomes" id="UP000054785"/>
    </source>
</evidence>
<dbReference type="STRING" id="45065.Lgee_1601"/>
<reference evidence="2 3" key="1">
    <citation type="submission" date="2015-11" db="EMBL/GenBank/DDBJ databases">
        <title>Genomic analysis of 38 Legionella species identifies large and diverse effector repertoires.</title>
        <authorList>
            <person name="Burstein D."/>
            <person name="Amaro F."/>
            <person name="Zusman T."/>
            <person name="Lifshitz Z."/>
            <person name="Cohen O."/>
            <person name="Gilbert J.A."/>
            <person name="Pupko T."/>
            <person name="Shuman H.A."/>
            <person name="Segal G."/>
        </authorList>
    </citation>
    <scope>NUCLEOTIDE SEQUENCE [LARGE SCALE GENOMIC DNA]</scope>
    <source>
        <strain evidence="2 3">ATCC 49504</strain>
    </source>
</reference>